<proteinExistence type="predicted"/>
<name>D3Q3U1_STANL</name>
<dbReference type="EMBL" id="CP001778">
    <property type="protein sequence ID" value="ADD44008.1"/>
    <property type="molecule type" value="Genomic_DNA"/>
</dbReference>
<dbReference type="OrthoDB" id="9156098at2"/>
<dbReference type="eggNOG" id="COG1977">
    <property type="taxonomic scope" value="Bacteria"/>
</dbReference>
<dbReference type="InterPro" id="IPR054834">
    <property type="entry name" value="SAMP1_3"/>
</dbReference>
<dbReference type="InterPro" id="IPR016155">
    <property type="entry name" value="Mopterin_synth/thiamin_S_b"/>
</dbReference>
<protein>
    <submittedName>
        <fullName evidence="1">ThiamineS protein</fullName>
    </submittedName>
</protein>
<dbReference type="SUPFAM" id="SSF54285">
    <property type="entry name" value="MoaD/ThiS"/>
    <property type="match status" value="1"/>
</dbReference>
<dbReference type="HOGENOM" id="CLU_114601_1_0_11"/>
<keyword evidence="2" id="KW-1185">Reference proteome</keyword>
<sequence length="94" mass="10076">MAVTVYIPGALRNEAEGAKSLDVEVDANATLGAVLDTVASRHPRLGRRVRDERGQVRRYVNVFIGDDECRTLSGVDTKVPDGTEVRILPSVAGG</sequence>
<dbReference type="AlphaFoldDB" id="D3Q3U1"/>
<dbReference type="Proteomes" id="UP000000844">
    <property type="component" value="Chromosome"/>
</dbReference>
<evidence type="ECO:0000313" key="1">
    <source>
        <dbReference type="EMBL" id="ADD44008.1"/>
    </source>
</evidence>
<dbReference type="RefSeq" id="WP_013019579.1">
    <property type="nucleotide sequence ID" value="NC_013947.1"/>
</dbReference>
<dbReference type="InterPro" id="IPR012675">
    <property type="entry name" value="Beta-grasp_dom_sf"/>
</dbReference>
<dbReference type="Gene3D" id="3.10.20.30">
    <property type="match status" value="1"/>
</dbReference>
<dbReference type="InterPro" id="IPR003749">
    <property type="entry name" value="ThiS/MoaD-like"/>
</dbReference>
<accession>D3Q3U1</accession>
<dbReference type="PANTHER" id="PTHR38031:SF1">
    <property type="entry name" value="SULFUR CARRIER PROTEIN CYSO"/>
    <property type="match status" value="1"/>
</dbReference>
<gene>
    <name evidence="1" type="ordered locus">Snas_4361</name>
</gene>
<evidence type="ECO:0000313" key="2">
    <source>
        <dbReference type="Proteomes" id="UP000000844"/>
    </source>
</evidence>
<dbReference type="KEGG" id="sna:Snas_4361"/>
<organism evidence="1 2">
    <name type="scientific">Stackebrandtia nassauensis (strain DSM 44728 / CIP 108903 / NRRL B-16338 / NBRC 102104 / LLR-40K-21)</name>
    <dbReference type="NCBI Taxonomy" id="446470"/>
    <lineage>
        <taxon>Bacteria</taxon>
        <taxon>Bacillati</taxon>
        <taxon>Actinomycetota</taxon>
        <taxon>Actinomycetes</taxon>
        <taxon>Glycomycetales</taxon>
        <taxon>Glycomycetaceae</taxon>
        <taxon>Stackebrandtia</taxon>
    </lineage>
</organism>
<dbReference type="STRING" id="446470.Snas_4361"/>
<reference evidence="1 2" key="1">
    <citation type="journal article" date="2009" name="Stand. Genomic Sci.">
        <title>Complete genome sequence of Stackebrandtia nassauensis type strain (LLR-40K-21).</title>
        <authorList>
            <person name="Munk C."/>
            <person name="Lapidus A."/>
            <person name="Copeland A."/>
            <person name="Jando M."/>
            <person name="Mayilraj S."/>
            <person name="Glavina Del Rio T."/>
            <person name="Nolan M."/>
            <person name="Chen F."/>
            <person name="Lucas S."/>
            <person name="Tice H."/>
            <person name="Cheng J.F."/>
            <person name="Han C."/>
            <person name="Detter J.C."/>
            <person name="Bruce D."/>
            <person name="Goodwin L."/>
            <person name="Chain P."/>
            <person name="Pitluck S."/>
            <person name="Goker M."/>
            <person name="Ovchinikova G."/>
            <person name="Pati A."/>
            <person name="Ivanova N."/>
            <person name="Mavromatis K."/>
            <person name="Chen A."/>
            <person name="Palaniappan K."/>
            <person name="Land M."/>
            <person name="Hauser L."/>
            <person name="Chang Y.J."/>
            <person name="Jeffries C.D."/>
            <person name="Bristow J."/>
            <person name="Eisen J.A."/>
            <person name="Markowitz V."/>
            <person name="Hugenholtz P."/>
            <person name="Kyrpides N.C."/>
            <person name="Klenk H.P."/>
        </authorList>
    </citation>
    <scope>NUCLEOTIDE SEQUENCE [LARGE SCALE GENOMIC DNA]</scope>
    <source>
        <strain evidence="2">DSM 44728 / CIP 108903 / NRRL B-16338 / NBRC 102104 / LLR-40K-21</strain>
    </source>
</reference>
<dbReference type="Pfam" id="PF02597">
    <property type="entry name" value="ThiS"/>
    <property type="match status" value="1"/>
</dbReference>
<dbReference type="NCBIfam" id="NF041918">
    <property type="entry name" value="SAMP1"/>
    <property type="match status" value="1"/>
</dbReference>
<dbReference type="PANTHER" id="PTHR38031">
    <property type="entry name" value="SULFUR CARRIER PROTEIN SLR0821-RELATED"/>
    <property type="match status" value="1"/>
</dbReference>
<dbReference type="InterPro" id="IPR052045">
    <property type="entry name" value="Sulfur_Carrier/Prot_Modifier"/>
</dbReference>